<dbReference type="UniPathway" id="UPA00394">
    <property type="reaction ID" value="UER00650"/>
</dbReference>
<dbReference type="PIRSF" id="PIRSF000241">
    <property type="entry name" value="Urate_oxidase"/>
    <property type="match status" value="1"/>
</dbReference>
<evidence type="ECO:0000256" key="5">
    <source>
        <dbReference type="ARBA" id="ARBA00023002"/>
    </source>
</evidence>
<dbReference type="GO" id="GO:0005777">
    <property type="term" value="C:peroxisome"/>
    <property type="evidence" value="ECO:0007669"/>
    <property type="project" value="UniProtKB-SubCell"/>
</dbReference>
<feature type="binding site" evidence="9">
    <location>
        <position position="256"/>
    </location>
    <ligand>
        <name>urate</name>
        <dbReference type="ChEBI" id="CHEBI:17775"/>
    </ligand>
</feature>
<feature type="binding site" evidence="9">
    <location>
        <position position="256"/>
    </location>
    <ligand>
        <name>5-hydroxyisourate</name>
        <dbReference type="ChEBI" id="CHEBI:18072"/>
    </ligand>
</feature>
<dbReference type="Gene3D" id="3.10.270.10">
    <property type="entry name" value="Urate Oxidase"/>
    <property type="match status" value="1"/>
</dbReference>
<comment type="function">
    <text evidence="7 10">Catalyzes the oxidation of uric acid to 5-hydroxyisourate, which is further processed to form (S)-allantoin.</text>
</comment>
<evidence type="ECO:0000256" key="8">
    <source>
        <dbReference type="PIRSR" id="PIRSR000241-1"/>
    </source>
</evidence>
<reference evidence="12" key="4">
    <citation type="submission" date="2025-05" db="UniProtKB">
        <authorList>
            <consortium name="EnsemblFungi"/>
        </authorList>
    </citation>
    <scope>IDENTIFICATION</scope>
    <source>
        <strain evidence="12">isolate 1-1 / race 1 (BBBD)</strain>
    </source>
</reference>
<feature type="binding site" evidence="9">
    <location>
        <position position="283"/>
    </location>
    <ligand>
        <name>5-hydroxyisourate</name>
        <dbReference type="ChEBI" id="CHEBI:18072"/>
    </ligand>
</feature>
<evidence type="ECO:0000313" key="12">
    <source>
        <dbReference type="EnsemblFungi" id="PTTG_05879-t43_1-p1"/>
    </source>
</evidence>
<organism evidence="11">
    <name type="scientific">Puccinia triticina (isolate 1-1 / race 1 (BBBD))</name>
    <name type="common">Brown leaf rust fungus</name>
    <dbReference type="NCBI Taxonomy" id="630390"/>
    <lineage>
        <taxon>Eukaryota</taxon>
        <taxon>Fungi</taxon>
        <taxon>Dikarya</taxon>
        <taxon>Basidiomycota</taxon>
        <taxon>Pucciniomycotina</taxon>
        <taxon>Pucciniomycetes</taxon>
        <taxon>Pucciniales</taxon>
        <taxon>Pucciniaceae</taxon>
        <taxon>Puccinia</taxon>
    </lineage>
</organism>
<keyword evidence="5 7" id="KW-0560">Oxidoreductase</keyword>
<feature type="binding site" evidence="9">
    <location>
        <position position="75"/>
    </location>
    <ligand>
        <name>5-hydroxyisourate</name>
        <dbReference type="ChEBI" id="CHEBI:18072"/>
    </ligand>
</feature>
<dbReference type="EMBL" id="ADAS02000025">
    <property type="protein sequence ID" value="OAV95807.1"/>
    <property type="molecule type" value="Genomic_DNA"/>
</dbReference>
<dbReference type="GO" id="GO:0004846">
    <property type="term" value="F:urate oxidase activity"/>
    <property type="evidence" value="ECO:0007669"/>
    <property type="project" value="UniProtKB-EC"/>
</dbReference>
<dbReference type="NCBIfam" id="TIGR03383">
    <property type="entry name" value="urate_oxi"/>
    <property type="match status" value="1"/>
</dbReference>
<accession>A0A180GSM8</accession>
<dbReference type="FunFam" id="3.10.270.10:FF:000001">
    <property type="entry name" value="Uricase"/>
    <property type="match status" value="1"/>
</dbReference>
<evidence type="ECO:0000313" key="13">
    <source>
        <dbReference type="Proteomes" id="UP000005240"/>
    </source>
</evidence>
<comment type="pathway">
    <text evidence="2 7">Purine metabolism; urate degradation; (S)-allantoin from urate: step 1/3.</text>
</comment>
<reference evidence="11" key="2">
    <citation type="submission" date="2016-05" db="EMBL/GenBank/DDBJ databases">
        <title>Comparative analysis highlights variable genome content of wheat rusts and divergence of the mating loci.</title>
        <authorList>
            <person name="Cuomo C.A."/>
            <person name="Bakkeren G."/>
            <person name="Szabo L."/>
            <person name="Khalil H."/>
            <person name="Joly D."/>
            <person name="Goldberg J."/>
            <person name="Young S."/>
            <person name="Zeng Q."/>
            <person name="Fellers J."/>
        </authorList>
    </citation>
    <scope>NUCLEOTIDE SEQUENCE [LARGE SCALE GENOMIC DNA]</scope>
    <source>
        <strain evidence="11">1-1 BBBD Race 1</strain>
    </source>
</reference>
<dbReference type="PANTHER" id="PTHR42874">
    <property type="entry name" value="URICASE"/>
    <property type="match status" value="1"/>
</dbReference>
<dbReference type="EC" id="1.7.3.3" evidence="7 10"/>
<keyword evidence="6 7" id="KW-0576">Peroxisome</keyword>
<reference evidence="11" key="1">
    <citation type="submission" date="2009-11" db="EMBL/GenBank/DDBJ databases">
        <authorList>
            <consortium name="The Broad Institute Genome Sequencing Platform"/>
            <person name="Ward D."/>
            <person name="Feldgarden M."/>
            <person name="Earl A."/>
            <person name="Young S.K."/>
            <person name="Zeng Q."/>
            <person name="Koehrsen M."/>
            <person name="Alvarado L."/>
            <person name="Berlin A."/>
            <person name="Bochicchio J."/>
            <person name="Borenstein D."/>
            <person name="Chapman S.B."/>
            <person name="Chen Z."/>
            <person name="Engels R."/>
            <person name="Freedman E."/>
            <person name="Gellesch M."/>
            <person name="Goldberg J."/>
            <person name="Griggs A."/>
            <person name="Gujja S."/>
            <person name="Heilman E."/>
            <person name="Heiman D."/>
            <person name="Hepburn T."/>
            <person name="Howarth C."/>
            <person name="Jen D."/>
            <person name="Larson L."/>
            <person name="Lewis B."/>
            <person name="Mehta T."/>
            <person name="Park D."/>
            <person name="Pearson M."/>
            <person name="Roberts A."/>
            <person name="Saif S."/>
            <person name="Shea T."/>
            <person name="Shenoy N."/>
            <person name="Sisk P."/>
            <person name="Stolte C."/>
            <person name="Sykes S."/>
            <person name="Thomson T."/>
            <person name="Walk T."/>
            <person name="White J."/>
            <person name="Yandava C."/>
            <person name="Izard J."/>
            <person name="Baranova O.V."/>
            <person name="Blanton J.M."/>
            <person name="Tanner A.C."/>
            <person name="Dewhirst F.E."/>
            <person name="Haas B."/>
            <person name="Nusbaum C."/>
            <person name="Birren B."/>
        </authorList>
    </citation>
    <scope>NUCLEOTIDE SEQUENCE [LARGE SCALE GENOMIC DNA]</scope>
    <source>
        <strain evidence="11">1-1 BBBD Race 1</strain>
    </source>
</reference>
<feature type="binding site" evidence="9">
    <location>
        <position position="257"/>
    </location>
    <ligand>
        <name>5-hydroxyisourate</name>
        <dbReference type="ChEBI" id="CHEBI:18072"/>
    </ligand>
</feature>
<dbReference type="InterPro" id="IPR002042">
    <property type="entry name" value="Uricase"/>
</dbReference>
<dbReference type="SUPFAM" id="SSF55620">
    <property type="entry name" value="Tetrahydrobiopterin biosynthesis enzymes-like"/>
    <property type="match status" value="2"/>
</dbReference>
<evidence type="ECO:0000256" key="3">
    <source>
        <dbReference type="ARBA" id="ARBA00009760"/>
    </source>
</evidence>
<evidence type="ECO:0000256" key="4">
    <source>
        <dbReference type="ARBA" id="ARBA00022631"/>
    </source>
</evidence>
<evidence type="ECO:0000256" key="1">
    <source>
        <dbReference type="ARBA" id="ARBA00004275"/>
    </source>
</evidence>
<feature type="active site" description="Charge relay system" evidence="8">
    <location>
        <position position="285"/>
    </location>
</feature>
<comment type="subcellular location">
    <subcellularLocation>
        <location evidence="1 7">Peroxisome</location>
    </subcellularLocation>
</comment>
<dbReference type="PANTHER" id="PTHR42874:SF1">
    <property type="entry name" value="URICASE"/>
    <property type="match status" value="1"/>
</dbReference>
<evidence type="ECO:0000256" key="7">
    <source>
        <dbReference type="PIRNR" id="PIRNR000241"/>
    </source>
</evidence>
<reference evidence="12 13" key="3">
    <citation type="journal article" date="2017" name="G3 (Bethesda)">
        <title>Comparative analysis highlights variable genome content of wheat rusts and divergence of the mating loci.</title>
        <authorList>
            <person name="Cuomo C.A."/>
            <person name="Bakkeren G."/>
            <person name="Khalil H.B."/>
            <person name="Panwar V."/>
            <person name="Joly D."/>
            <person name="Linning R."/>
            <person name="Sakthikumar S."/>
            <person name="Song X."/>
            <person name="Adiconis X."/>
            <person name="Fan L."/>
            <person name="Goldberg J.M."/>
            <person name="Levin J.Z."/>
            <person name="Young S."/>
            <person name="Zeng Q."/>
            <person name="Anikster Y."/>
            <person name="Bruce M."/>
            <person name="Wang M."/>
            <person name="Yin C."/>
            <person name="McCallum B."/>
            <person name="Szabo L.J."/>
            <person name="Hulbert S."/>
            <person name="Chen X."/>
            <person name="Fellers J.P."/>
        </authorList>
    </citation>
    <scope>NUCLEOTIDE SEQUENCE</scope>
    <source>
        <strain evidence="12">isolate 1-1 / race 1 (BBBD)</strain>
        <strain evidence="13">Isolate 1-1 / race 1 (BBBD)</strain>
    </source>
</reference>
<sequence>MCSNADPSRDISPSDDMAPFSLATARYGKEKVRVFRVVKKGTWHEVVEYTVSVLLEGQIASSYTKADNSVVVATDSMKNTINVFAKNSPHVLTPELFSLHLGLHFVSEYEHIEKAIVTVISHRWSRIPLDQKPHPHAFTRDGNDVERIEATVTKGHTSGSTSIELITGLQDLLVLKTTGSAFENFIRDKWTTLPEVSDRILSTSVDCRCAIKIDLPSDKSLAISSLANLGIDFKAIAKSVREITLETFATDESASVQATLYKMCELILTAHAEIVRVSYSLPNKHYIPIDLSWHENIQNTSGEDADVFLPLDAPSGLITATVSK</sequence>
<feature type="binding site" evidence="9">
    <location>
        <position position="75"/>
    </location>
    <ligand>
        <name>urate</name>
        <dbReference type="ChEBI" id="CHEBI:17775"/>
    </ligand>
</feature>
<feature type="binding site" evidence="9">
    <location>
        <position position="283"/>
    </location>
    <ligand>
        <name>urate</name>
        <dbReference type="ChEBI" id="CHEBI:17775"/>
    </ligand>
</feature>
<dbReference type="OrthoDB" id="9992118at2759"/>
<feature type="binding site" evidence="9">
    <location>
        <position position="74"/>
    </location>
    <ligand>
        <name>urate</name>
        <dbReference type="ChEBI" id="CHEBI:17775"/>
    </ligand>
</feature>
<feature type="binding site" evidence="9">
    <location>
        <position position="199"/>
    </location>
    <ligand>
        <name>urate</name>
        <dbReference type="ChEBI" id="CHEBI:17775"/>
    </ligand>
</feature>
<evidence type="ECO:0000313" key="11">
    <source>
        <dbReference type="EMBL" id="OAV95807.1"/>
    </source>
</evidence>
<feature type="binding site" evidence="9">
    <location>
        <position position="199"/>
    </location>
    <ligand>
        <name>5-hydroxyisourate</name>
        <dbReference type="ChEBI" id="CHEBI:18072"/>
    </ligand>
</feature>
<dbReference type="GO" id="GO:0006145">
    <property type="term" value="P:purine nucleobase catabolic process"/>
    <property type="evidence" value="ECO:0007669"/>
    <property type="project" value="TreeGrafter"/>
</dbReference>
<dbReference type="AlphaFoldDB" id="A0A180GSM8"/>
<evidence type="ECO:0000256" key="2">
    <source>
        <dbReference type="ARBA" id="ARBA00004831"/>
    </source>
</evidence>
<feature type="binding site" evidence="9">
    <location>
        <position position="74"/>
    </location>
    <ligand>
        <name>5-hydroxyisourate</name>
        <dbReference type="ChEBI" id="CHEBI:18072"/>
    </ligand>
</feature>
<dbReference type="GO" id="GO:0019628">
    <property type="term" value="P:urate catabolic process"/>
    <property type="evidence" value="ECO:0007669"/>
    <property type="project" value="UniProtKB-UniPathway"/>
</dbReference>
<feature type="binding site" evidence="9">
    <location>
        <position position="283"/>
    </location>
    <ligand>
        <name>O2</name>
        <dbReference type="ChEBI" id="CHEBI:15379"/>
    </ligand>
</feature>
<evidence type="ECO:0000256" key="10">
    <source>
        <dbReference type="RuleBase" id="RU004455"/>
    </source>
</evidence>
<dbReference type="STRING" id="630390.A0A180GSM8"/>
<feature type="binding site" evidence="9">
    <location>
        <position position="182"/>
    </location>
    <ligand>
        <name>urate</name>
        <dbReference type="ChEBI" id="CHEBI:17775"/>
    </ligand>
</feature>
<comment type="catalytic activity">
    <reaction evidence="7 10">
        <text>urate + O2 + H2O = 5-hydroxyisourate + H2O2</text>
        <dbReference type="Rhea" id="RHEA:21368"/>
        <dbReference type="ChEBI" id="CHEBI:15377"/>
        <dbReference type="ChEBI" id="CHEBI:15379"/>
        <dbReference type="ChEBI" id="CHEBI:16240"/>
        <dbReference type="ChEBI" id="CHEBI:17775"/>
        <dbReference type="ChEBI" id="CHEBI:18072"/>
        <dbReference type="EC" id="1.7.3.3"/>
    </reaction>
</comment>
<keyword evidence="4 7" id="KW-0659">Purine metabolism</keyword>
<feature type="active site" description="Charge relay system" evidence="8">
    <location>
        <position position="74"/>
    </location>
</feature>
<feature type="binding site" evidence="9">
    <location>
        <position position="257"/>
    </location>
    <ligand>
        <name>urate</name>
        <dbReference type="ChEBI" id="CHEBI:17775"/>
    </ligand>
</feature>
<gene>
    <name evidence="11" type="ORF">PTTG_05879</name>
</gene>
<proteinExistence type="inferred from homology"/>
<dbReference type="VEuPathDB" id="FungiDB:PTTG_05879"/>
<feature type="active site" description="Charge relay system" evidence="8">
    <location>
        <position position="29"/>
    </location>
</feature>
<evidence type="ECO:0000256" key="9">
    <source>
        <dbReference type="PIRSR" id="PIRSR000241-2"/>
    </source>
</evidence>
<dbReference type="Pfam" id="PF01014">
    <property type="entry name" value="Uricase"/>
    <property type="match status" value="2"/>
</dbReference>
<protein>
    <recommendedName>
        <fullName evidence="7 10">Uricase</fullName>
        <ecNumber evidence="7 10">1.7.3.3</ecNumber>
    </recommendedName>
    <alternativeName>
        <fullName evidence="7">Urate oxidase</fullName>
    </alternativeName>
</protein>
<feature type="binding site" evidence="9">
    <location>
        <position position="182"/>
    </location>
    <ligand>
        <name>5-hydroxyisourate</name>
        <dbReference type="ChEBI" id="CHEBI:18072"/>
    </ligand>
</feature>
<dbReference type="EnsemblFungi" id="PTTG_05879-t43_1">
    <property type="protein sequence ID" value="PTTG_05879-t43_1-p1"/>
    <property type="gene ID" value="PTTG_05879"/>
</dbReference>
<dbReference type="Proteomes" id="UP000005240">
    <property type="component" value="Unassembled WGS sequence"/>
</dbReference>
<comment type="similarity">
    <text evidence="3 7 10">Belongs to the uricase family.</text>
</comment>
<evidence type="ECO:0000256" key="6">
    <source>
        <dbReference type="ARBA" id="ARBA00023140"/>
    </source>
</evidence>
<dbReference type="PRINTS" id="PR00093">
    <property type="entry name" value="URICASE"/>
</dbReference>
<name>A0A180GSM8_PUCT1</name>
<feature type="binding site" evidence="9">
    <location>
        <position position="74"/>
    </location>
    <ligand>
        <name>O2</name>
        <dbReference type="ChEBI" id="CHEBI:15379"/>
    </ligand>
</feature>
<keyword evidence="13" id="KW-1185">Reference proteome</keyword>